<evidence type="ECO:0000313" key="3">
    <source>
        <dbReference type="Proteomes" id="UP000027946"/>
    </source>
</evidence>
<sequence>MKKHLLILSGWAIQPSAWKPLFDLLEQDYELSLVDWNDVDTLDGFNQKATRVIQKKGMDRFSVIGWSLGSLSAINIAAGNLFGIENIVLISGTGKFTQENSESYNCGWDEKIVNKMICSLEKNINHTLSSFYKKMFSQSEIKKGYHDCFLNEVVPLTEFDSVRSLVLGLEYLIKSDFREKINCIDIPALLIHGCDDLICPVIASVYIHSHLKKSELIVFKETGHMPFYTNPQRCYEAINSFLNIGMGEVL</sequence>
<evidence type="ECO:0000259" key="1">
    <source>
        <dbReference type="Pfam" id="PF00561"/>
    </source>
</evidence>
<protein>
    <submittedName>
        <fullName evidence="2">Pimeloyl-[acyl-carrier protein] methyl ester esterase BioH</fullName>
        <ecNumber evidence="2">3.1.1.85</ecNumber>
    </submittedName>
</protein>
<name>A0A069RKJ9_PEPLI</name>
<keyword evidence="3" id="KW-1185">Reference proteome</keyword>
<organism evidence="2 3">
    <name type="scientific">Peptoclostridium litorale DSM 5388</name>
    <dbReference type="NCBI Taxonomy" id="1121324"/>
    <lineage>
        <taxon>Bacteria</taxon>
        <taxon>Bacillati</taxon>
        <taxon>Bacillota</taxon>
        <taxon>Clostridia</taxon>
        <taxon>Peptostreptococcales</taxon>
        <taxon>Peptoclostridiaceae</taxon>
        <taxon>Peptoclostridium</taxon>
    </lineage>
</organism>
<dbReference type="PANTHER" id="PTHR46331">
    <property type="entry name" value="VALACYCLOVIR HYDROLASE"/>
    <property type="match status" value="1"/>
</dbReference>
<dbReference type="eggNOG" id="COG2021">
    <property type="taxonomic scope" value="Bacteria"/>
</dbReference>
<accession>A0A069RKJ9</accession>
<dbReference type="InterPro" id="IPR029058">
    <property type="entry name" value="AB_hydrolase_fold"/>
</dbReference>
<dbReference type="GO" id="GO:0017171">
    <property type="term" value="F:serine hydrolase activity"/>
    <property type="evidence" value="ECO:0007669"/>
    <property type="project" value="TreeGrafter"/>
</dbReference>
<dbReference type="AlphaFoldDB" id="A0A069RKJ9"/>
<dbReference type="Proteomes" id="UP000027946">
    <property type="component" value="Unassembled WGS sequence"/>
</dbReference>
<dbReference type="Gene3D" id="3.40.50.1820">
    <property type="entry name" value="alpha/beta hydrolase"/>
    <property type="match status" value="1"/>
</dbReference>
<dbReference type="EMBL" id="JJMM01000002">
    <property type="protein sequence ID" value="KDR96635.1"/>
    <property type="molecule type" value="Genomic_DNA"/>
</dbReference>
<keyword evidence="2" id="KW-0378">Hydrolase</keyword>
<dbReference type="InterPro" id="IPR000073">
    <property type="entry name" value="AB_hydrolase_1"/>
</dbReference>
<dbReference type="OrthoDB" id="9773293at2"/>
<dbReference type="Pfam" id="PF00561">
    <property type="entry name" value="Abhydrolase_1"/>
    <property type="match status" value="1"/>
</dbReference>
<comment type="caution">
    <text evidence="2">The sequence shown here is derived from an EMBL/GenBank/DDBJ whole genome shotgun (WGS) entry which is preliminary data.</text>
</comment>
<dbReference type="STRING" id="1121324.CLIT_2c02410"/>
<feature type="domain" description="AB hydrolase-1" evidence="1">
    <location>
        <begin position="49"/>
        <end position="231"/>
    </location>
</feature>
<dbReference type="EC" id="3.1.1.85" evidence="2"/>
<reference evidence="2 3" key="1">
    <citation type="submission" date="2014-03" db="EMBL/GenBank/DDBJ databases">
        <title>Genome sequence of Clostridium litorale W6, DSM 5388.</title>
        <authorList>
            <person name="Poehlein A."/>
            <person name="Jagirdar A."/>
            <person name="Khonsari B."/>
            <person name="Chibani C.M."/>
            <person name="Gutierrez Gutierrez D.A."/>
            <person name="Davydova E."/>
            <person name="Alghaithi H.S."/>
            <person name="Nair K.P."/>
            <person name="Dhamotharan K."/>
            <person name="Chandran L."/>
            <person name="G W."/>
            <person name="Daniel R."/>
        </authorList>
    </citation>
    <scope>NUCLEOTIDE SEQUENCE [LARGE SCALE GENOMIC DNA]</scope>
    <source>
        <strain evidence="2 3">W6</strain>
    </source>
</reference>
<dbReference type="PANTHER" id="PTHR46331:SF2">
    <property type="entry name" value="VALACYCLOVIR HYDROLASE"/>
    <property type="match status" value="1"/>
</dbReference>
<dbReference type="RefSeq" id="WP_038261158.1">
    <property type="nucleotide sequence ID" value="NZ_FSRH01000001.1"/>
</dbReference>
<gene>
    <name evidence="2" type="primary">bioH</name>
    <name evidence="2" type="ORF">CLIT_2c02410</name>
</gene>
<dbReference type="GO" id="GO:0090499">
    <property type="term" value="F:pimelyl-[acyl-carrier protein] methyl ester esterase activity"/>
    <property type="evidence" value="ECO:0007669"/>
    <property type="project" value="UniProtKB-EC"/>
</dbReference>
<dbReference type="SUPFAM" id="SSF53474">
    <property type="entry name" value="alpha/beta-Hydrolases"/>
    <property type="match status" value="1"/>
</dbReference>
<proteinExistence type="predicted"/>
<evidence type="ECO:0000313" key="2">
    <source>
        <dbReference type="EMBL" id="KDR96635.1"/>
    </source>
</evidence>